<dbReference type="AlphaFoldDB" id="A0A0K2UW32"/>
<evidence type="ECO:0000313" key="1">
    <source>
        <dbReference type="EMBL" id="CDW42444.1"/>
    </source>
</evidence>
<proteinExistence type="predicted"/>
<protein>
    <submittedName>
        <fullName evidence="1">Uncharacterized protein</fullName>
    </submittedName>
</protein>
<accession>A0A0K2UW32</accession>
<feature type="non-terminal residue" evidence="1">
    <location>
        <position position="1"/>
    </location>
</feature>
<organism evidence="1">
    <name type="scientific">Lepeophtheirus salmonis</name>
    <name type="common">Salmon louse</name>
    <name type="synonym">Caligus salmonis</name>
    <dbReference type="NCBI Taxonomy" id="72036"/>
    <lineage>
        <taxon>Eukaryota</taxon>
        <taxon>Metazoa</taxon>
        <taxon>Ecdysozoa</taxon>
        <taxon>Arthropoda</taxon>
        <taxon>Crustacea</taxon>
        <taxon>Multicrustacea</taxon>
        <taxon>Hexanauplia</taxon>
        <taxon>Copepoda</taxon>
        <taxon>Siphonostomatoida</taxon>
        <taxon>Caligidae</taxon>
        <taxon>Lepeophtheirus</taxon>
    </lineage>
</organism>
<reference evidence="1" key="1">
    <citation type="submission" date="2014-05" db="EMBL/GenBank/DDBJ databases">
        <authorList>
            <person name="Chronopoulou M."/>
        </authorList>
    </citation>
    <scope>NUCLEOTIDE SEQUENCE</scope>
    <source>
        <tissue evidence="1">Whole organism</tissue>
    </source>
</reference>
<sequence>FSDLSVSLYKETSNVFYTFSSGFWYISTHNLNQIHLKLQQGCRGIFEPDNFSLIELPLTAIIWGRDDKSSNISIIRLLSLHIFESDRIFYDKLSIIVGHFQDPIQENFVRDDDFFDGNGVII</sequence>
<dbReference type="EMBL" id="HACA01025083">
    <property type="protein sequence ID" value="CDW42444.1"/>
    <property type="molecule type" value="Transcribed_RNA"/>
</dbReference>
<name>A0A0K2UW32_LEPSM</name>